<evidence type="ECO:0000313" key="9">
    <source>
        <dbReference type="Proteomes" id="UP000308713"/>
    </source>
</evidence>
<dbReference type="Pfam" id="PF14322">
    <property type="entry name" value="SusD-like_3"/>
    <property type="match status" value="1"/>
</dbReference>
<accession>A0A5C4SQA0</accession>
<evidence type="ECO:0000313" key="8">
    <source>
        <dbReference type="EMBL" id="TNJ45862.1"/>
    </source>
</evidence>
<dbReference type="OrthoDB" id="5694214at2"/>
<evidence type="ECO:0000259" key="6">
    <source>
        <dbReference type="Pfam" id="PF07980"/>
    </source>
</evidence>
<dbReference type="EMBL" id="VDCS01000004">
    <property type="protein sequence ID" value="TNJ45862.1"/>
    <property type="molecule type" value="Genomic_DNA"/>
</dbReference>
<dbReference type="AlphaFoldDB" id="A0A5C4SQA0"/>
<protein>
    <submittedName>
        <fullName evidence="8">RagB/SusD family nutrient uptake outer membrane protein</fullName>
    </submittedName>
</protein>
<feature type="domain" description="RagB/SusD" evidence="6">
    <location>
        <begin position="256"/>
        <end position="576"/>
    </location>
</feature>
<keyword evidence="3" id="KW-0732">Signal</keyword>
<evidence type="ECO:0000256" key="5">
    <source>
        <dbReference type="ARBA" id="ARBA00023237"/>
    </source>
</evidence>
<comment type="subcellular location">
    <subcellularLocation>
        <location evidence="1">Cell outer membrane</location>
    </subcellularLocation>
</comment>
<dbReference type="Gene3D" id="1.25.40.390">
    <property type="match status" value="1"/>
</dbReference>
<feature type="domain" description="SusD-like N-terminal" evidence="7">
    <location>
        <begin position="11"/>
        <end position="212"/>
    </location>
</feature>
<evidence type="ECO:0000259" key="7">
    <source>
        <dbReference type="Pfam" id="PF14322"/>
    </source>
</evidence>
<comment type="caution">
    <text evidence="8">The sequence shown here is derived from an EMBL/GenBank/DDBJ whole genome shotgun (WGS) entry which is preliminary data.</text>
</comment>
<keyword evidence="5" id="KW-0998">Cell outer membrane</keyword>
<dbReference type="InterPro" id="IPR011990">
    <property type="entry name" value="TPR-like_helical_dom_sf"/>
</dbReference>
<dbReference type="GO" id="GO:0009279">
    <property type="term" value="C:cell outer membrane"/>
    <property type="evidence" value="ECO:0007669"/>
    <property type="project" value="UniProtKB-SubCell"/>
</dbReference>
<evidence type="ECO:0000256" key="3">
    <source>
        <dbReference type="ARBA" id="ARBA00022729"/>
    </source>
</evidence>
<sequence>MALFGCKEEEFLEQTNPNQISTGTFWRNLGDLDKGIIATYKAFASGNNYKLIDEMLRSDIAWGTGYQRPNNVNPYYLQIFTEADASPNQKWAQLYVTIFRANQVIKAAKRLMGTFGDEDDEEEAREVYAQARFFRGFMYFILHNSYNQGSVPIFDFVPENEADFYQSVSPAEAVRTFYLEDLQYASENLPFSWDDPKDLGRVTAGAAVALIGQSHLYAGNFSEAAVYFKRVIDDFGYSLAPNIGSNFTTLDEFNEESILEINYTMNYKNELGPWDGRDTANTSSLQKLLTGGPGGWWGGVLANWLILEYRNEQIDFSDARNKVIDEDGNETFRKFSLRTSWSVALVDDEDTGYYGSPKTGQASNFNVRMTAFWRKHTNWDLGMKSEDEISPGKSRSAINERLIRLAQIYLQYAECMIEMGNVDEALLYINKVRRRSAVQLLGPNGSGEFPQNDHDNIVYDAASLMEHLRYKEYPLELSCEGYGGMRNIDLRRWGVKKQRFEELSKRRYHALHYPITLEDGRNVTRWASIVEELTPGDPNIDEAWNEFVEASQNYNPDSHAYWPLPNSEIIANPKLYGSDF</sequence>
<organism evidence="8 9">
    <name type="scientific">Allotamlana fucoidanivorans</name>
    <dbReference type="NCBI Taxonomy" id="2583814"/>
    <lineage>
        <taxon>Bacteria</taxon>
        <taxon>Pseudomonadati</taxon>
        <taxon>Bacteroidota</taxon>
        <taxon>Flavobacteriia</taxon>
        <taxon>Flavobacteriales</taxon>
        <taxon>Flavobacteriaceae</taxon>
        <taxon>Allotamlana</taxon>
    </lineage>
</organism>
<keyword evidence="4" id="KW-0472">Membrane</keyword>
<reference evidence="8 9" key="1">
    <citation type="submission" date="2019-05" db="EMBL/GenBank/DDBJ databases">
        <title>Tamlana fucoidanivorans sp. nov., isolated from the surface of algae collected from Fujian province in China.</title>
        <authorList>
            <person name="Li J."/>
        </authorList>
    </citation>
    <scope>NUCLEOTIDE SEQUENCE [LARGE SCALE GENOMIC DNA]</scope>
    <source>
        <strain evidence="8 9">CW2-9</strain>
    </source>
</reference>
<evidence type="ECO:0000256" key="1">
    <source>
        <dbReference type="ARBA" id="ARBA00004442"/>
    </source>
</evidence>
<dbReference type="InterPro" id="IPR033985">
    <property type="entry name" value="SusD-like_N"/>
</dbReference>
<keyword evidence="9" id="KW-1185">Reference proteome</keyword>
<dbReference type="Proteomes" id="UP000308713">
    <property type="component" value="Unassembled WGS sequence"/>
</dbReference>
<evidence type="ECO:0000256" key="4">
    <source>
        <dbReference type="ARBA" id="ARBA00023136"/>
    </source>
</evidence>
<dbReference type="Pfam" id="PF07980">
    <property type="entry name" value="SusD_RagB"/>
    <property type="match status" value="1"/>
</dbReference>
<comment type="similarity">
    <text evidence="2">Belongs to the SusD family.</text>
</comment>
<evidence type="ECO:0000256" key="2">
    <source>
        <dbReference type="ARBA" id="ARBA00006275"/>
    </source>
</evidence>
<dbReference type="InterPro" id="IPR012944">
    <property type="entry name" value="SusD_RagB_dom"/>
</dbReference>
<dbReference type="SUPFAM" id="SSF48452">
    <property type="entry name" value="TPR-like"/>
    <property type="match status" value="1"/>
</dbReference>
<proteinExistence type="inferred from homology"/>
<gene>
    <name evidence="8" type="ORF">FGF67_04490</name>
</gene>
<name>A0A5C4SQA0_9FLAO</name>